<comment type="caution">
    <text evidence="1">The sequence shown here is derived from an EMBL/GenBank/DDBJ whole genome shotgun (WGS) entry which is preliminary data.</text>
</comment>
<accession>A0ABD2RWQ4</accession>
<organism evidence="1 2">
    <name type="scientific">Solanum stoloniferum</name>
    <dbReference type="NCBI Taxonomy" id="62892"/>
    <lineage>
        <taxon>Eukaryota</taxon>
        <taxon>Viridiplantae</taxon>
        <taxon>Streptophyta</taxon>
        <taxon>Embryophyta</taxon>
        <taxon>Tracheophyta</taxon>
        <taxon>Spermatophyta</taxon>
        <taxon>Magnoliopsida</taxon>
        <taxon>eudicotyledons</taxon>
        <taxon>Gunneridae</taxon>
        <taxon>Pentapetalae</taxon>
        <taxon>asterids</taxon>
        <taxon>lamiids</taxon>
        <taxon>Solanales</taxon>
        <taxon>Solanaceae</taxon>
        <taxon>Solanoideae</taxon>
        <taxon>Solaneae</taxon>
        <taxon>Solanum</taxon>
    </lineage>
</organism>
<dbReference type="Proteomes" id="UP001627284">
    <property type="component" value="Unassembled WGS sequence"/>
</dbReference>
<protein>
    <recommendedName>
        <fullName evidence="3">Translocon at the inner envelope membrane of chloroplasts 214</fullName>
    </recommendedName>
</protein>
<gene>
    <name evidence="1" type="ORF">AABB24_032030</name>
</gene>
<evidence type="ECO:0008006" key="3">
    <source>
        <dbReference type="Google" id="ProtNLM"/>
    </source>
</evidence>
<sequence>MEFKAGMIQFSKLIKDEKEISYFTNRHKNKLNYHLLTGFETRSTKKNIRSIRNILTKDTLTIFKIDSATFKRKRKISSTKSNEMRLWKPLKNKLNSELQTRHY</sequence>
<name>A0ABD2RWQ4_9SOLN</name>
<evidence type="ECO:0000313" key="1">
    <source>
        <dbReference type="EMBL" id="KAL3336095.1"/>
    </source>
</evidence>
<keyword evidence="2" id="KW-1185">Reference proteome</keyword>
<proteinExistence type="predicted"/>
<dbReference type="AlphaFoldDB" id="A0ABD2RWQ4"/>
<dbReference type="EMBL" id="JBJKTR010000018">
    <property type="protein sequence ID" value="KAL3336095.1"/>
    <property type="molecule type" value="Genomic_DNA"/>
</dbReference>
<evidence type="ECO:0000313" key="2">
    <source>
        <dbReference type="Proteomes" id="UP001627284"/>
    </source>
</evidence>
<reference evidence="1 2" key="1">
    <citation type="submission" date="2024-05" db="EMBL/GenBank/DDBJ databases">
        <title>De novo assembly of an allotetraploid wild potato.</title>
        <authorList>
            <person name="Hosaka A.J."/>
        </authorList>
    </citation>
    <scope>NUCLEOTIDE SEQUENCE [LARGE SCALE GENOMIC DNA]</scope>
    <source>
        <tissue evidence="1">Young leaves</tissue>
    </source>
</reference>